<dbReference type="Proteomes" id="UP000673447">
    <property type="component" value="Unassembled WGS sequence"/>
</dbReference>
<name>A0A940X6D0_9GAMM</name>
<dbReference type="EMBL" id="JAGKTC010000004">
    <property type="protein sequence ID" value="MBP3985762.1"/>
    <property type="molecule type" value="Genomic_DNA"/>
</dbReference>
<feature type="region of interest" description="Disordered" evidence="1">
    <location>
        <begin position="1"/>
        <end position="24"/>
    </location>
</feature>
<organism evidence="2 3">
    <name type="scientific">Pseudoxanthomonas helianthi</name>
    <dbReference type="NCBI Taxonomy" id="1453541"/>
    <lineage>
        <taxon>Bacteria</taxon>
        <taxon>Pseudomonadati</taxon>
        <taxon>Pseudomonadota</taxon>
        <taxon>Gammaproteobacteria</taxon>
        <taxon>Lysobacterales</taxon>
        <taxon>Lysobacteraceae</taxon>
        <taxon>Pseudoxanthomonas</taxon>
    </lineage>
</organism>
<gene>
    <name evidence="2" type="ORF">J5837_15230</name>
</gene>
<reference evidence="2" key="1">
    <citation type="journal article" date="2016" name="Int. J. Syst. Evol. Microbiol.">
        <title>Pseudoxanthomonas helianthi sp. nov., isolated from roots of Jerusalem artichoke (Helianthus tuberosus).</title>
        <authorList>
            <person name="Kittiwongwattana C."/>
            <person name="Thawai C."/>
        </authorList>
    </citation>
    <scope>NUCLEOTIDE SEQUENCE</scope>
    <source>
        <strain evidence="2">110414</strain>
    </source>
</reference>
<feature type="region of interest" description="Disordered" evidence="1">
    <location>
        <begin position="212"/>
        <end position="231"/>
    </location>
</feature>
<evidence type="ECO:0000256" key="1">
    <source>
        <dbReference type="SAM" id="MobiDB-lite"/>
    </source>
</evidence>
<proteinExistence type="predicted"/>
<protein>
    <submittedName>
        <fullName evidence="2">Uncharacterized protein</fullName>
    </submittedName>
</protein>
<comment type="caution">
    <text evidence="2">The sequence shown here is derived from an EMBL/GenBank/DDBJ whole genome shotgun (WGS) entry which is preliminary data.</text>
</comment>
<keyword evidence="3" id="KW-1185">Reference proteome</keyword>
<sequence length="252" mass="28580">MNKSGRPRKVRSKPISGVGGRPFSAPEKKQLLEIGEQYGLDRDEVADCDAYLEALWLAHGSYCATEHALVKQASVGDEKRDIETLLQRAKLVQRLVNQHAELKDDQGCFKAAQALSQSLHAFPGLTDAQISAMEERSAFLEARQLLRLHIVRVRLWEPHREEFAHALEVVIDVCERVQPPKAFTKRFRAARDMFERELGALYLKHLHPRREADWRETNRDPNNPPPPRSTDQFAKAVMAILGVKFEVKGVSG</sequence>
<accession>A0A940X6D0</accession>
<reference evidence="2" key="2">
    <citation type="submission" date="2021-03" db="EMBL/GenBank/DDBJ databases">
        <authorList>
            <person name="Cao W."/>
        </authorList>
    </citation>
    <scope>NUCLEOTIDE SEQUENCE</scope>
    <source>
        <strain evidence="2">110414</strain>
    </source>
</reference>
<dbReference type="AlphaFoldDB" id="A0A940X6D0"/>
<evidence type="ECO:0000313" key="3">
    <source>
        <dbReference type="Proteomes" id="UP000673447"/>
    </source>
</evidence>
<evidence type="ECO:0000313" key="2">
    <source>
        <dbReference type="EMBL" id="MBP3985762.1"/>
    </source>
</evidence>
<dbReference type="RefSeq" id="WP_210537641.1">
    <property type="nucleotide sequence ID" value="NZ_JAGKTC010000004.1"/>
</dbReference>
<feature type="compositionally biased region" description="Basic residues" evidence="1">
    <location>
        <begin position="1"/>
        <end position="12"/>
    </location>
</feature>